<gene>
    <name evidence="15" type="ordered locus">P9211_07811</name>
</gene>
<dbReference type="EC" id="2.1.1.193" evidence="3 12"/>
<dbReference type="Pfam" id="PF20260">
    <property type="entry name" value="PUA_4"/>
    <property type="match status" value="1"/>
</dbReference>
<sequence length="251" mass="28704">MAELRRLLIGQDRIENIDKNDRLLLLKPNETHYLTRVLRLKPGDEIFIVNGYGSLWRGCLEKSDSLTLLSSLTNPEIFHQRANPLICLAVVLPKKGFDEILRFCTEVGVDIFQPLISERSINQDIGILRLKRWQSIINEAVEQSERLWMPELRPPIRFQDWVTESSIGAVSIGTTRENRYCELETWLAQLSNDLSHVWIAIGPEGGWSSTELSLALKHGAQYVQFGETILRVSTAAICSAQLMASWRRLNY</sequence>
<feature type="domain" description="Ribosomal RNA small subunit methyltransferase E methyltransferase" evidence="13">
    <location>
        <begin position="85"/>
        <end position="243"/>
    </location>
</feature>
<keyword evidence="16" id="KW-1185">Reference proteome</keyword>
<dbReference type="Pfam" id="PF04452">
    <property type="entry name" value="Methyltrans_RNA"/>
    <property type="match status" value="1"/>
</dbReference>
<dbReference type="InterPro" id="IPR029026">
    <property type="entry name" value="tRNA_m1G_MTases_N"/>
</dbReference>
<dbReference type="GO" id="GO:0070475">
    <property type="term" value="P:rRNA base methylation"/>
    <property type="evidence" value="ECO:0007669"/>
    <property type="project" value="TreeGrafter"/>
</dbReference>
<keyword evidence="8 12" id="KW-0808">Transferase</keyword>
<evidence type="ECO:0000256" key="1">
    <source>
        <dbReference type="ARBA" id="ARBA00004496"/>
    </source>
</evidence>
<accession>A9BA50</accession>
<dbReference type="NCBIfam" id="NF008697">
    <property type="entry name" value="PRK11713.4-1"/>
    <property type="match status" value="1"/>
</dbReference>
<evidence type="ECO:0000256" key="7">
    <source>
        <dbReference type="ARBA" id="ARBA00022603"/>
    </source>
</evidence>
<dbReference type="STRING" id="93059.P9211_07811"/>
<dbReference type="EMBL" id="CP000878">
    <property type="protein sequence ID" value="ABX08712.1"/>
    <property type="molecule type" value="Genomic_DNA"/>
</dbReference>
<dbReference type="KEGG" id="pmj:P9211_07811"/>
<dbReference type="Gene3D" id="3.40.1280.10">
    <property type="match status" value="1"/>
</dbReference>
<dbReference type="SUPFAM" id="SSF75217">
    <property type="entry name" value="alpha/beta knot"/>
    <property type="match status" value="1"/>
</dbReference>
<protein>
    <recommendedName>
        <fullName evidence="4 12">Ribosomal RNA small subunit methyltransferase E</fullName>
        <ecNumber evidence="3 12">2.1.1.193</ecNumber>
    </recommendedName>
</protein>
<evidence type="ECO:0000256" key="4">
    <source>
        <dbReference type="ARBA" id="ARBA00013673"/>
    </source>
</evidence>
<evidence type="ECO:0000259" key="14">
    <source>
        <dbReference type="Pfam" id="PF20260"/>
    </source>
</evidence>
<dbReference type="SUPFAM" id="SSF88697">
    <property type="entry name" value="PUA domain-like"/>
    <property type="match status" value="1"/>
</dbReference>
<dbReference type="InterPro" id="IPR029028">
    <property type="entry name" value="Alpha/beta_knot_MTases"/>
</dbReference>
<dbReference type="InterPro" id="IPR006700">
    <property type="entry name" value="RsmE"/>
</dbReference>
<evidence type="ECO:0000256" key="3">
    <source>
        <dbReference type="ARBA" id="ARBA00012328"/>
    </source>
</evidence>
<dbReference type="PANTHER" id="PTHR30027">
    <property type="entry name" value="RIBOSOMAL RNA SMALL SUBUNIT METHYLTRANSFERASE E"/>
    <property type="match status" value="1"/>
</dbReference>
<dbReference type="PANTHER" id="PTHR30027:SF3">
    <property type="entry name" value="16S RRNA (URACIL(1498)-N(3))-METHYLTRANSFERASE"/>
    <property type="match status" value="1"/>
</dbReference>
<dbReference type="PIRSF" id="PIRSF015601">
    <property type="entry name" value="MTase_slr0722"/>
    <property type="match status" value="1"/>
</dbReference>
<dbReference type="InterPro" id="IPR015947">
    <property type="entry name" value="PUA-like_sf"/>
</dbReference>
<dbReference type="HOGENOM" id="CLU_067442_4_1_3"/>
<feature type="domain" description="Ribosomal RNA small subunit methyltransferase E PUA-like" evidence="14">
    <location>
        <begin position="28"/>
        <end position="64"/>
    </location>
</feature>
<evidence type="ECO:0000256" key="11">
    <source>
        <dbReference type="ARBA" id="ARBA00047944"/>
    </source>
</evidence>
<evidence type="ECO:0000259" key="13">
    <source>
        <dbReference type="Pfam" id="PF04452"/>
    </source>
</evidence>
<keyword evidence="7 12" id="KW-0489">Methyltransferase</keyword>
<evidence type="ECO:0000256" key="9">
    <source>
        <dbReference type="ARBA" id="ARBA00022691"/>
    </source>
</evidence>
<evidence type="ECO:0000256" key="8">
    <source>
        <dbReference type="ARBA" id="ARBA00022679"/>
    </source>
</evidence>
<dbReference type="InterPro" id="IPR046886">
    <property type="entry name" value="RsmE_MTase_dom"/>
</dbReference>
<reference evidence="15 16" key="1">
    <citation type="journal article" date="2007" name="PLoS Genet.">
        <title>Patterns and implications of gene gain and loss in the evolution of Prochlorococcus.</title>
        <authorList>
            <person name="Kettler G.C."/>
            <person name="Martiny A.C."/>
            <person name="Huang K."/>
            <person name="Zucker J."/>
            <person name="Coleman M.L."/>
            <person name="Rodrigue S."/>
            <person name="Chen F."/>
            <person name="Lapidus A."/>
            <person name="Ferriera S."/>
            <person name="Johnson J."/>
            <person name="Steglich C."/>
            <person name="Church G.M."/>
            <person name="Richardson P."/>
            <person name="Chisholm S.W."/>
        </authorList>
    </citation>
    <scope>NUCLEOTIDE SEQUENCE [LARGE SCALE GENOMIC DNA]</scope>
    <source>
        <strain evidence="16">MIT 9211</strain>
    </source>
</reference>
<organism evidence="15 16">
    <name type="scientific">Prochlorococcus marinus (strain MIT 9211)</name>
    <dbReference type="NCBI Taxonomy" id="93059"/>
    <lineage>
        <taxon>Bacteria</taxon>
        <taxon>Bacillati</taxon>
        <taxon>Cyanobacteriota</taxon>
        <taxon>Cyanophyceae</taxon>
        <taxon>Synechococcales</taxon>
        <taxon>Prochlorococcaceae</taxon>
        <taxon>Prochlorococcus</taxon>
    </lineage>
</organism>
<keyword evidence="6 12" id="KW-0698">rRNA processing</keyword>
<dbReference type="NCBIfam" id="TIGR00046">
    <property type="entry name" value="RsmE family RNA methyltransferase"/>
    <property type="match status" value="1"/>
</dbReference>
<proteinExistence type="inferred from homology"/>
<evidence type="ECO:0000256" key="2">
    <source>
        <dbReference type="ARBA" id="ARBA00005528"/>
    </source>
</evidence>
<comment type="catalytic activity">
    <reaction evidence="11 12">
        <text>uridine(1498) in 16S rRNA + S-adenosyl-L-methionine = N(3)-methyluridine(1498) in 16S rRNA + S-adenosyl-L-homocysteine + H(+)</text>
        <dbReference type="Rhea" id="RHEA:42920"/>
        <dbReference type="Rhea" id="RHEA-COMP:10283"/>
        <dbReference type="Rhea" id="RHEA-COMP:10284"/>
        <dbReference type="ChEBI" id="CHEBI:15378"/>
        <dbReference type="ChEBI" id="CHEBI:57856"/>
        <dbReference type="ChEBI" id="CHEBI:59789"/>
        <dbReference type="ChEBI" id="CHEBI:65315"/>
        <dbReference type="ChEBI" id="CHEBI:74502"/>
        <dbReference type="EC" id="2.1.1.193"/>
    </reaction>
</comment>
<keyword evidence="9 12" id="KW-0949">S-adenosyl-L-methionine</keyword>
<evidence type="ECO:0000256" key="6">
    <source>
        <dbReference type="ARBA" id="ARBA00022552"/>
    </source>
</evidence>
<keyword evidence="5 12" id="KW-0963">Cytoplasm</keyword>
<comment type="subcellular location">
    <subcellularLocation>
        <location evidence="1 12">Cytoplasm</location>
    </subcellularLocation>
</comment>
<evidence type="ECO:0000313" key="15">
    <source>
        <dbReference type="EMBL" id="ABX08712.1"/>
    </source>
</evidence>
<evidence type="ECO:0000256" key="5">
    <source>
        <dbReference type="ARBA" id="ARBA00022490"/>
    </source>
</evidence>
<dbReference type="CDD" id="cd18084">
    <property type="entry name" value="RsmE-like"/>
    <property type="match status" value="1"/>
</dbReference>
<dbReference type="Proteomes" id="UP000000788">
    <property type="component" value="Chromosome"/>
</dbReference>
<evidence type="ECO:0000313" key="16">
    <source>
        <dbReference type="Proteomes" id="UP000000788"/>
    </source>
</evidence>
<dbReference type="OrthoDB" id="9815641at2"/>
<dbReference type="GO" id="GO:0005737">
    <property type="term" value="C:cytoplasm"/>
    <property type="evidence" value="ECO:0007669"/>
    <property type="project" value="UniProtKB-SubCell"/>
</dbReference>
<dbReference type="InterPro" id="IPR046887">
    <property type="entry name" value="RsmE_PUA-like"/>
</dbReference>
<evidence type="ECO:0000256" key="12">
    <source>
        <dbReference type="PIRNR" id="PIRNR015601"/>
    </source>
</evidence>
<dbReference type="RefSeq" id="WP_012195334.1">
    <property type="nucleotide sequence ID" value="NC_009976.1"/>
</dbReference>
<dbReference type="AlphaFoldDB" id="A9BA50"/>
<dbReference type="eggNOG" id="COG1385">
    <property type="taxonomic scope" value="Bacteria"/>
</dbReference>
<name>A9BA50_PROM4</name>
<evidence type="ECO:0000256" key="10">
    <source>
        <dbReference type="ARBA" id="ARBA00025699"/>
    </source>
</evidence>
<comment type="function">
    <text evidence="10 12">Specifically methylates the N3 position of the uracil ring of uridine 1498 (m3U1498) in 16S rRNA. Acts on the fully assembled 30S ribosomal subunit.</text>
</comment>
<dbReference type="GO" id="GO:0070042">
    <property type="term" value="F:rRNA (uridine-N3-)-methyltransferase activity"/>
    <property type="evidence" value="ECO:0007669"/>
    <property type="project" value="TreeGrafter"/>
</dbReference>
<comment type="similarity">
    <text evidence="2 12">Belongs to the RNA methyltransferase RsmE family.</text>
</comment>